<feature type="transmembrane region" description="Helical" evidence="9">
    <location>
        <begin position="646"/>
        <end position="664"/>
    </location>
</feature>
<evidence type="ECO:0000256" key="2">
    <source>
        <dbReference type="ARBA" id="ARBA00022448"/>
    </source>
</evidence>
<evidence type="ECO:0000256" key="8">
    <source>
        <dbReference type="ARBA" id="ARBA00023136"/>
    </source>
</evidence>
<evidence type="ECO:0000256" key="9">
    <source>
        <dbReference type="HAMAP-Rule" id="MF_01129"/>
    </source>
</evidence>
<feature type="transmembrane region" description="Helical" evidence="9">
    <location>
        <begin position="252"/>
        <end position="270"/>
    </location>
</feature>
<feature type="transmembrane region" description="Helical" evidence="9">
    <location>
        <begin position="401"/>
        <end position="428"/>
    </location>
</feature>
<comment type="cofactor">
    <cofactor evidence="9">
        <name>Mg(2+)</name>
        <dbReference type="ChEBI" id="CHEBI:18420"/>
    </cofactor>
</comment>
<feature type="transmembrane region" description="Helical" evidence="9">
    <location>
        <begin position="356"/>
        <end position="380"/>
    </location>
</feature>
<organism evidence="10 11">
    <name type="scientific">Streptomyces millisiae</name>
    <dbReference type="NCBI Taxonomy" id="3075542"/>
    <lineage>
        <taxon>Bacteria</taxon>
        <taxon>Bacillati</taxon>
        <taxon>Actinomycetota</taxon>
        <taxon>Actinomycetes</taxon>
        <taxon>Kitasatosporales</taxon>
        <taxon>Streptomycetaceae</taxon>
        <taxon>Streptomyces</taxon>
    </lineage>
</organism>
<feature type="transmembrane region" description="Helical" evidence="9">
    <location>
        <begin position="276"/>
        <end position="297"/>
    </location>
</feature>
<comment type="function">
    <text evidence="9">Proton pump that utilizes the energy of pyrophosphate hydrolysis as the driving force for proton movement across the membrane. Generates a proton motive force.</text>
</comment>
<dbReference type="NCBIfam" id="NF001952">
    <property type="entry name" value="PRK00733.1-4"/>
    <property type="match status" value="1"/>
</dbReference>
<keyword evidence="3 9" id="KW-0812">Transmembrane</keyword>
<sequence length="781" mass="78686">MAHPYLPQAAGAVEAAELTSGNRGLVVVVAVVALAALGVALALVRQVLAAGDGTESMRRIAAAVQEGANAYLARQLRTLAFFAVAVVFLLLALPADDWGQRAGRSVFFVIGAVFSAATGYLGMWLAVRSNVRVAAAAREAGRETAMRIAFRTGGVVGMCTVGLGLLGACCVVLVYAADAPRVLEGFGLGAALIAMFMRVGGGIFTKAADVGADLVGKVEQGIPEDDPRNAATIADNVGDNVGDCAGMAADLFESYAVTLVAALILGTVAFGDAGLAFPLLVPGIGVLTAMAGIFLVAPRRGDRSGMTAINRGFFVSAGISLVLVAVAAFAYLPASFADLDGVDDPAILAHDADPRLFALAAVAIGIVLAVLIQQLTGYFTEPSRRPVRDIGKTSRTGPATVVLSGFSLGLESAVYTALLVALSVYAAFALAGGTIMLALFAVALAGTGLLTTVGVIVAMDTFGPVADNAQGIAEMSGDVTGEGARVLTELDAVGNTTKAVTKGIAIATAVLAAAALFGSYRDAIAEATGDVGLSAAEVLGETGLSLDISQPNNLVGLVVGAAVVFLFAGLAVNAVSRSAGSVVYEVRRQFREHPGIMDYTEKPEYGKVVDICTRDSLRELATPGLLAVLAPIAVGFGLGVGALGSFLAGAIGAGVLMAVLLANAGGAWDNAKKLVEDGHHGGKGSEAHAATVIGDTVGDPFKDTAGPAINPLLKVMNLVALLIAPAVITLSYGDDASAPVRAALALAALLVIAGAVHVSRRRGIAVEDTPSPAPLPAAEGS</sequence>
<comment type="catalytic activity">
    <reaction evidence="9">
        <text>diphosphate + H2O + H(+)(in) = 2 phosphate + 2 H(+)(out)</text>
        <dbReference type="Rhea" id="RHEA:13973"/>
        <dbReference type="ChEBI" id="CHEBI:15377"/>
        <dbReference type="ChEBI" id="CHEBI:15378"/>
        <dbReference type="ChEBI" id="CHEBI:33019"/>
        <dbReference type="ChEBI" id="CHEBI:43474"/>
        <dbReference type="EC" id="7.1.3.1"/>
    </reaction>
</comment>
<feature type="transmembrane region" description="Helical" evidence="9">
    <location>
        <begin position="182"/>
        <end position="199"/>
    </location>
</feature>
<feature type="transmembrane region" description="Helical" evidence="9">
    <location>
        <begin position="148"/>
        <end position="176"/>
    </location>
</feature>
<keyword evidence="10" id="KW-0378">Hydrolase</keyword>
<dbReference type="Proteomes" id="UP001183420">
    <property type="component" value="Unassembled WGS sequence"/>
</dbReference>
<proteinExistence type="inferred from homology"/>
<keyword evidence="7 9" id="KW-0406">Ion transport</keyword>
<comment type="subunit">
    <text evidence="9">Homodimer.</text>
</comment>
<feature type="transmembrane region" description="Helical" evidence="9">
    <location>
        <begin position="738"/>
        <end position="758"/>
    </location>
</feature>
<dbReference type="InterPro" id="IPR004131">
    <property type="entry name" value="PPase-energised_H-pump"/>
</dbReference>
<feature type="transmembrane region" description="Helical" evidence="9">
    <location>
        <begin position="309"/>
        <end position="336"/>
    </location>
</feature>
<dbReference type="EC" id="7.1.3.1" evidence="9"/>
<gene>
    <name evidence="9" type="primary">hppA</name>
    <name evidence="10" type="ORF">RNC47_06205</name>
</gene>
<dbReference type="EMBL" id="JAVREM010000004">
    <property type="protein sequence ID" value="MDT0317935.1"/>
    <property type="molecule type" value="Genomic_DNA"/>
</dbReference>
<feature type="transmembrane region" description="Helical" evidence="9">
    <location>
        <begin position="712"/>
        <end position="732"/>
    </location>
</feature>
<comment type="caution">
    <text evidence="10">The sequence shown here is derived from an EMBL/GenBank/DDBJ whole genome shotgun (WGS) entry which is preliminary data.</text>
</comment>
<comment type="caution">
    <text evidence="9">Lacks conserved residue(s) required for the propagation of feature annotation.</text>
</comment>
<accession>A0ABU2LK22</accession>
<evidence type="ECO:0000256" key="7">
    <source>
        <dbReference type="ARBA" id="ARBA00023065"/>
    </source>
</evidence>
<evidence type="ECO:0000256" key="1">
    <source>
        <dbReference type="ARBA" id="ARBA00004127"/>
    </source>
</evidence>
<keyword evidence="8 9" id="KW-0472">Membrane</keyword>
<dbReference type="NCBIfam" id="TIGR01104">
    <property type="entry name" value="V_PPase"/>
    <property type="match status" value="1"/>
</dbReference>
<feature type="transmembrane region" description="Helical" evidence="9">
    <location>
        <begin position="554"/>
        <end position="575"/>
    </location>
</feature>
<dbReference type="GO" id="GO:0004427">
    <property type="term" value="F:inorganic diphosphate phosphatase activity"/>
    <property type="evidence" value="ECO:0007669"/>
    <property type="project" value="UniProtKB-EC"/>
</dbReference>
<keyword evidence="5 9" id="KW-1278">Translocase</keyword>
<feature type="site" description="Determinant of potassium independence" evidence="9">
    <location>
        <position position="498"/>
    </location>
</feature>
<comment type="similarity">
    <text evidence="9">Belongs to the H(+)-translocating pyrophosphatase (TC 3.A.10) family. K(+)-insensitive subfamily.</text>
</comment>
<protein>
    <recommendedName>
        <fullName evidence="9">K(+)-insensitive pyrophosphate-energized proton pump</fullName>
        <ecNumber evidence="9">7.1.3.1</ecNumber>
    </recommendedName>
    <alternativeName>
        <fullName evidence="9">Membrane-bound proton-translocating pyrophosphatase</fullName>
    </alternativeName>
    <alternativeName>
        <fullName evidence="9">Pyrophosphate-energized inorganic pyrophosphatase</fullName>
        <shortName evidence="9">H(+)-PPase</shortName>
    </alternativeName>
</protein>
<dbReference type="PANTHER" id="PTHR31998">
    <property type="entry name" value="K(+)-INSENSITIVE PYROPHOSPHATE-ENERGIZED PROTON PUMP"/>
    <property type="match status" value="1"/>
</dbReference>
<keyword evidence="11" id="KW-1185">Reference proteome</keyword>
<evidence type="ECO:0000256" key="6">
    <source>
        <dbReference type="ARBA" id="ARBA00022989"/>
    </source>
</evidence>
<evidence type="ECO:0000256" key="4">
    <source>
        <dbReference type="ARBA" id="ARBA00022842"/>
    </source>
</evidence>
<dbReference type="NCBIfam" id="NF001960">
    <property type="entry name" value="PRK00733.3-5"/>
    <property type="match status" value="1"/>
</dbReference>
<feature type="transmembrane region" description="Helical" evidence="9">
    <location>
        <begin position="503"/>
        <end position="520"/>
    </location>
</feature>
<feature type="transmembrane region" description="Helical" evidence="9">
    <location>
        <begin position="434"/>
        <end position="458"/>
    </location>
</feature>
<reference evidence="11" key="1">
    <citation type="submission" date="2023-07" db="EMBL/GenBank/DDBJ databases">
        <title>30 novel species of actinomycetes from the DSMZ collection.</title>
        <authorList>
            <person name="Nouioui I."/>
        </authorList>
    </citation>
    <scope>NUCLEOTIDE SEQUENCE [LARGE SCALE GENOMIC DNA]</scope>
    <source>
        <strain evidence="11">DSM 44918</strain>
    </source>
</reference>
<dbReference type="PIRSF" id="PIRSF001265">
    <property type="entry name" value="H+-PPase"/>
    <property type="match status" value="1"/>
</dbReference>
<evidence type="ECO:0000313" key="10">
    <source>
        <dbReference type="EMBL" id="MDT0317935.1"/>
    </source>
</evidence>
<feature type="transmembrane region" description="Helical" evidence="9">
    <location>
        <begin position="107"/>
        <end position="127"/>
    </location>
</feature>
<evidence type="ECO:0000313" key="11">
    <source>
        <dbReference type="Proteomes" id="UP001183420"/>
    </source>
</evidence>
<dbReference type="Pfam" id="PF03030">
    <property type="entry name" value="H_PPase"/>
    <property type="match status" value="1"/>
</dbReference>
<name>A0ABU2LK22_9ACTN</name>
<comment type="subcellular location">
    <subcellularLocation>
        <location evidence="9">Cell membrane</location>
        <topology evidence="9">Multi-pass membrane protein</topology>
    </subcellularLocation>
    <subcellularLocation>
        <location evidence="1">Endomembrane system</location>
        <topology evidence="1">Multi-pass membrane protein</topology>
    </subcellularLocation>
</comment>
<keyword evidence="6 9" id="KW-1133">Transmembrane helix</keyword>
<keyword evidence="4 9" id="KW-0460">Magnesium</keyword>
<keyword evidence="2 9" id="KW-0813">Transport</keyword>
<feature type="transmembrane region" description="Helical" evidence="9">
    <location>
        <begin position="78"/>
        <end position="95"/>
    </location>
</feature>
<evidence type="ECO:0000256" key="5">
    <source>
        <dbReference type="ARBA" id="ARBA00022967"/>
    </source>
</evidence>
<feature type="transmembrane region" description="Helical" evidence="9">
    <location>
        <begin position="620"/>
        <end position="640"/>
    </location>
</feature>
<dbReference type="RefSeq" id="WP_311596244.1">
    <property type="nucleotide sequence ID" value="NZ_JAVREM010000004.1"/>
</dbReference>
<evidence type="ECO:0000256" key="3">
    <source>
        <dbReference type="ARBA" id="ARBA00022692"/>
    </source>
</evidence>
<keyword evidence="9" id="KW-1003">Cell membrane</keyword>
<feature type="transmembrane region" description="Helical" evidence="9">
    <location>
        <begin position="25"/>
        <end position="48"/>
    </location>
</feature>
<keyword evidence="9" id="KW-0375">Hydrogen ion transport</keyword>
<dbReference type="HAMAP" id="MF_01129">
    <property type="entry name" value="PPase_energized_pump"/>
    <property type="match status" value="1"/>
</dbReference>